<keyword evidence="1" id="KW-0732">Signal</keyword>
<dbReference type="AlphaFoldDB" id="A0A9X3J5M5"/>
<protein>
    <submittedName>
        <fullName evidence="2">DcaP family trimeric outer membrane transporter</fullName>
    </submittedName>
</protein>
<evidence type="ECO:0000313" key="3">
    <source>
        <dbReference type="Proteomes" id="UP001145087"/>
    </source>
</evidence>
<evidence type="ECO:0000313" key="2">
    <source>
        <dbReference type="EMBL" id="MCY1718740.1"/>
    </source>
</evidence>
<evidence type="ECO:0000256" key="1">
    <source>
        <dbReference type="SAM" id="SignalP"/>
    </source>
</evidence>
<dbReference type="SUPFAM" id="SSF56935">
    <property type="entry name" value="Porins"/>
    <property type="match status" value="1"/>
</dbReference>
<sequence>MYRKPYQKLKPAFISMVLIASTIIVSAQSENASNIKVGGWLKINSVYDFVGIGNESALNISAIPTGDVEKDPVFTMDLYQTRLFFDSNVLTTKYGNIQAYVEVDFYGNNGGELRMRHAYVKMGNWTLGQAWSAVCNLEAWPNITDFDGPATGAWVRQAVLRYKMDLGNKHRLALALEAPFGDYDRFLPTDSLLTTTNQNMPDFLIRYTKDWTNLHFQATSIFRQLSYRSLTEREITYGYGGVVSLVHNSPRWKFITQGIAGVGISRYLVSFQGGGWDAAPKPDGSLDPIPVIGGYASAQYYWNSTKTLSSTAVVGLFKIENRVRTDFYDYSGEYYSANLYYQPIPALMLGAEYIRGHINDENNKTGMADRVQLSLEYSF</sequence>
<organism evidence="2 3">
    <name type="scientific">Draconibacterium aestuarii</name>
    <dbReference type="NCBI Taxonomy" id="2998507"/>
    <lineage>
        <taxon>Bacteria</taxon>
        <taxon>Pseudomonadati</taxon>
        <taxon>Bacteroidota</taxon>
        <taxon>Bacteroidia</taxon>
        <taxon>Marinilabiliales</taxon>
        <taxon>Prolixibacteraceae</taxon>
        <taxon>Draconibacterium</taxon>
    </lineage>
</organism>
<dbReference type="Proteomes" id="UP001145087">
    <property type="component" value="Unassembled WGS sequence"/>
</dbReference>
<accession>A0A9X3J5M5</accession>
<comment type="caution">
    <text evidence="2">The sequence shown here is derived from an EMBL/GenBank/DDBJ whole genome shotgun (WGS) entry which is preliminary data.</text>
</comment>
<feature type="chain" id="PRO_5040992110" evidence="1">
    <location>
        <begin position="28"/>
        <end position="379"/>
    </location>
</feature>
<reference evidence="2" key="1">
    <citation type="submission" date="2022-11" db="EMBL/GenBank/DDBJ databases">
        <title>Marilongibacter aestuarii gen. nov., sp. nov., isolated from tidal flat sediment.</title>
        <authorList>
            <person name="Jiayan W."/>
        </authorList>
    </citation>
    <scope>NUCLEOTIDE SEQUENCE</scope>
    <source>
        <strain evidence="2">Z1-6</strain>
    </source>
</reference>
<keyword evidence="3" id="KW-1185">Reference proteome</keyword>
<dbReference type="Pfam" id="PF19577">
    <property type="entry name" value="DcaP"/>
    <property type="match status" value="1"/>
</dbReference>
<dbReference type="InterPro" id="IPR045748">
    <property type="entry name" value="DcaP"/>
</dbReference>
<dbReference type="EMBL" id="JAPOHD010000001">
    <property type="protein sequence ID" value="MCY1718740.1"/>
    <property type="molecule type" value="Genomic_DNA"/>
</dbReference>
<feature type="signal peptide" evidence="1">
    <location>
        <begin position="1"/>
        <end position="27"/>
    </location>
</feature>
<proteinExistence type="predicted"/>
<name>A0A9X3J5M5_9BACT</name>
<gene>
    <name evidence="2" type="ORF">OU798_00195</name>
</gene>